<dbReference type="Proteomes" id="UP000274429">
    <property type="component" value="Unassembled WGS sequence"/>
</dbReference>
<evidence type="ECO:0000256" key="1">
    <source>
        <dbReference type="SAM" id="Phobius"/>
    </source>
</evidence>
<proteinExistence type="predicted"/>
<dbReference type="OrthoDB" id="6284728at2759"/>
<keyword evidence="1" id="KW-1133">Transmembrane helix</keyword>
<reference evidence="4" key="1">
    <citation type="submission" date="2017-02" db="UniProtKB">
        <authorList>
            <consortium name="WormBaseParasite"/>
        </authorList>
    </citation>
    <scope>IDENTIFICATION</scope>
</reference>
<reference evidence="2 3" key="2">
    <citation type="submission" date="2018-11" db="EMBL/GenBank/DDBJ databases">
        <authorList>
            <consortium name="Pathogen Informatics"/>
        </authorList>
    </citation>
    <scope>NUCLEOTIDE SEQUENCE [LARGE SCALE GENOMIC DNA]</scope>
</reference>
<keyword evidence="1" id="KW-0812">Transmembrane</keyword>
<evidence type="ECO:0000313" key="3">
    <source>
        <dbReference type="Proteomes" id="UP000274429"/>
    </source>
</evidence>
<dbReference type="EMBL" id="UYWX01001428">
    <property type="protein sequence ID" value="VDM20980.1"/>
    <property type="molecule type" value="Genomic_DNA"/>
</dbReference>
<evidence type="ECO:0000313" key="2">
    <source>
        <dbReference type="EMBL" id="VDM20980.1"/>
    </source>
</evidence>
<organism evidence="4">
    <name type="scientific">Hydatigena taeniaeformis</name>
    <name type="common">Feline tapeworm</name>
    <name type="synonym">Taenia taeniaeformis</name>
    <dbReference type="NCBI Taxonomy" id="6205"/>
    <lineage>
        <taxon>Eukaryota</taxon>
        <taxon>Metazoa</taxon>
        <taxon>Spiralia</taxon>
        <taxon>Lophotrochozoa</taxon>
        <taxon>Platyhelminthes</taxon>
        <taxon>Cestoda</taxon>
        <taxon>Eucestoda</taxon>
        <taxon>Cyclophyllidea</taxon>
        <taxon>Taeniidae</taxon>
        <taxon>Hydatigera</taxon>
    </lineage>
</organism>
<accession>A0A0R3WPP6</accession>
<dbReference type="WBParaSite" id="TTAC_0000273601-mRNA-1">
    <property type="protein sequence ID" value="TTAC_0000273601-mRNA-1"/>
    <property type="gene ID" value="TTAC_0000273601"/>
</dbReference>
<sequence length="128" mass="14043">MVEVDGLSQSNDLALTSTAPLWQNLIKASPLVALVTFGIPLACLSCLVYCICCSPFDALDDAEYDSAAASEARRARLLDRKFLEAQLTSATYEDTIRARSIYSSESKRLNLKGRHGATTALQDGRRWL</sequence>
<name>A0A0R3WPP6_HYDTA</name>
<keyword evidence="3" id="KW-1185">Reference proteome</keyword>
<dbReference type="AlphaFoldDB" id="A0A0R3WPP6"/>
<evidence type="ECO:0000313" key="4">
    <source>
        <dbReference type="WBParaSite" id="TTAC_0000273601-mRNA-1"/>
    </source>
</evidence>
<feature type="transmembrane region" description="Helical" evidence="1">
    <location>
        <begin position="31"/>
        <end position="52"/>
    </location>
</feature>
<gene>
    <name evidence="2" type="ORF">TTAC_LOCUS2721</name>
</gene>
<protein>
    <submittedName>
        <fullName evidence="2 4">Uncharacterized protein</fullName>
    </submittedName>
</protein>
<keyword evidence="1" id="KW-0472">Membrane</keyword>